<evidence type="ECO:0000313" key="2">
    <source>
        <dbReference type="Proteomes" id="UP001151699"/>
    </source>
</evidence>
<evidence type="ECO:0000313" key="1">
    <source>
        <dbReference type="EMBL" id="KAJ6641496.1"/>
    </source>
</evidence>
<sequence>MNRQHLHFVRCEESLHLQQH</sequence>
<reference evidence="1" key="1">
    <citation type="submission" date="2022-07" db="EMBL/GenBank/DDBJ databases">
        <authorList>
            <person name="Trinca V."/>
            <person name="Uliana J.V.C."/>
            <person name="Torres T.T."/>
            <person name="Ward R.J."/>
            <person name="Monesi N."/>
        </authorList>
    </citation>
    <scope>NUCLEOTIDE SEQUENCE</scope>
    <source>
        <strain evidence="1">HSMRA1968</strain>
        <tissue evidence="1">Whole embryos</tissue>
    </source>
</reference>
<gene>
    <name evidence="1" type="ORF">Bhyg_06435</name>
</gene>
<comment type="caution">
    <text evidence="1">The sequence shown here is derived from an EMBL/GenBank/DDBJ whole genome shotgun (WGS) entry which is preliminary data.</text>
</comment>
<name>A0A9Q0N2B6_9DIPT</name>
<dbReference type="AlphaFoldDB" id="A0A9Q0N2B6"/>
<dbReference type="EMBL" id="WJQU01000002">
    <property type="protein sequence ID" value="KAJ6641496.1"/>
    <property type="molecule type" value="Genomic_DNA"/>
</dbReference>
<organism evidence="1 2">
    <name type="scientific">Pseudolycoriella hygida</name>
    <dbReference type="NCBI Taxonomy" id="35572"/>
    <lineage>
        <taxon>Eukaryota</taxon>
        <taxon>Metazoa</taxon>
        <taxon>Ecdysozoa</taxon>
        <taxon>Arthropoda</taxon>
        <taxon>Hexapoda</taxon>
        <taxon>Insecta</taxon>
        <taxon>Pterygota</taxon>
        <taxon>Neoptera</taxon>
        <taxon>Endopterygota</taxon>
        <taxon>Diptera</taxon>
        <taxon>Nematocera</taxon>
        <taxon>Sciaroidea</taxon>
        <taxon>Sciaridae</taxon>
        <taxon>Pseudolycoriella</taxon>
    </lineage>
</organism>
<keyword evidence="2" id="KW-1185">Reference proteome</keyword>
<proteinExistence type="predicted"/>
<protein>
    <submittedName>
        <fullName evidence="1">Uncharacterized protein</fullName>
    </submittedName>
</protein>
<accession>A0A9Q0N2B6</accession>
<dbReference type="Proteomes" id="UP001151699">
    <property type="component" value="Chromosome B"/>
</dbReference>